<reference evidence="2" key="1">
    <citation type="submission" date="2019-12" db="EMBL/GenBank/DDBJ databases">
        <title>Actinomadura physcomitrii sp. nov., a novel actinomycete isolated from moss [Physcomitrium sphaericum (Ludw) Fuernr].</title>
        <authorList>
            <person name="Zhuang X."/>
        </authorList>
    </citation>
    <scope>NUCLEOTIDE SEQUENCE [LARGE SCALE GENOMIC DNA]</scope>
    <source>
        <strain evidence="2">LD22</strain>
    </source>
</reference>
<dbReference type="AlphaFoldDB" id="A0A6I4M5L9"/>
<evidence type="ECO:0000313" key="3">
    <source>
        <dbReference type="Proteomes" id="UP000462055"/>
    </source>
</evidence>
<name>A0A6I4M5L9_9ACTN</name>
<evidence type="ECO:0000256" key="1">
    <source>
        <dbReference type="SAM" id="MobiDB-lite"/>
    </source>
</evidence>
<organism evidence="2 3">
    <name type="scientific">Actinomadura physcomitrii</name>
    <dbReference type="NCBI Taxonomy" id="2650748"/>
    <lineage>
        <taxon>Bacteria</taxon>
        <taxon>Bacillati</taxon>
        <taxon>Actinomycetota</taxon>
        <taxon>Actinomycetes</taxon>
        <taxon>Streptosporangiales</taxon>
        <taxon>Thermomonosporaceae</taxon>
        <taxon>Actinomadura</taxon>
    </lineage>
</organism>
<dbReference type="RefSeq" id="WP_151592890.1">
    <property type="nucleotide sequence ID" value="NZ_WBMS02000005.1"/>
</dbReference>
<evidence type="ECO:0000313" key="2">
    <source>
        <dbReference type="EMBL" id="MWA00360.1"/>
    </source>
</evidence>
<feature type="region of interest" description="Disordered" evidence="1">
    <location>
        <begin position="18"/>
        <end position="39"/>
    </location>
</feature>
<dbReference type="EMBL" id="WBMS02000005">
    <property type="protein sequence ID" value="MWA00360.1"/>
    <property type="molecule type" value="Genomic_DNA"/>
</dbReference>
<proteinExistence type="predicted"/>
<protein>
    <submittedName>
        <fullName evidence="2">Uncharacterized protein</fullName>
    </submittedName>
</protein>
<gene>
    <name evidence="2" type="ORF">F8568_008225</name>
</gene>
<comment type="caution">
    <text evidence="2">The sequence shown here is derived from an EMBL/GenBank/DDBJ whole genome shotgun (WGS) entry which is preliminary data.</text>
</comment>
<keyword evidence="3" id="KW-1185">Reference proteome</keyword>
<sequence>MSFTAVVSGETAITARGPVRAAAERLPGRPAGGNDRPDAGVYQQVTGNADRDVAVPGRHHRLGVRRLARALGDARAARSDGRPVVRPHLRSRWAGLARGLDSARGG</sequence>
<dbReference type="Proteomes" id="UP000462055">
    <property type="component" value="Unassembled WGS sequence"/>
</dbReference>
<accession>A0A6I4M5L9</accession>